<dbReference type="EMBL" id="JAKGBZ010000011">
    <property type="protein sequence ID" value="MCF3946506.1"/>
    <property type="molecule type" value="Genomic_DNA"/>
</dbReference>
<protein>
    <submittedName>
        <fullName evidence="2">Uncharacterized protein</fullName>
    </submittedName>
</protein>
<evidence type="ECO:0000256" key="1">
    <source>
        <dbReference type="SAM" id="Phobius"/>
    </source>
</evidence>
<gene>
    <name evidence="2" type="ORF">L2A60_07400</name>
</gene>
<organism evidence="2 3">
    <name type="scientific">Acidiphilium iwatense</name>
    <dbReference type="NCBI Taxonomy" id="768198"/>
    <lineage>
        <taxon>Bacteria</taxon>
        <taxon>Pseudomonadati</taxon>
        <taxon>Pseudomonadota</taxon>
        <taxon>Alphaproteobacteria</taxon>
        <taxon>Acetobacterales</taxon>
        <taxon>Acidocellaceae</taxon>
        <taxon>Acidiphilium</taxon>
    </lineage>
</organism>
<feature type="transmembrane region" description="Helical" evidence="1">
    <location>
        <begin position="60"/>
        <end position="78"/>
    </location>
</feature>
<proteinExistence type="predicted"/>
<evidence type="ECO:0000313" key="3">
    <source>
        <dbReference type="Proteomes" id="UP001521209"/>
    </source>
</evidence>
<dbReference type="Proteomes" id="UP001521209">
    <property type="component" value="Unassembled WGS sequence"/>
</dbReference>
<sequence>MIFILLIYYEKNYSKSVIAENILESSIVSWIAVSFSTLLRLAKSNNAMNGKFILILVRKISRPFSILLFIELMLFFLMKERKEFMIVFICSVAATTTIYLALASLWEFSIWLNRPRNRR</sequence>
<keyword evidence="1" id="KW-0812">Transmembrane</keyword>
<evidence type="ECO:0000313" key="2">
    <source>
        <dbReference type="EMBL" id="MCF3946506.1"/>
    </source>
</evidence>
<keyword evidence="1" id="KW-0472">Membrane</keyword>
<comment type="caution">
    <text evidence="2">The sequence shown here is derived from an EMBL/GenBank/DDBJ whole genome shotgun (WGS) entry which is preliminary data.</text>
</comment>
<accession>A0ABS9DUT1</accession>
<keyword evidence="3" id="KW-1185">Reference proteome</keyword>
<reference evidence="2 3" key="1">
    <citation type="submission" date="2022-01" db="EMBL/GenBank/DDBJ databases">
        <authorList>
            <person name="Won M."/>
            <person name="Kim S.-J."/>
            <person name="Kwon S.-W."/>
        </authorList>
    </citation>
    <scope>NUCLEOTIDE SEQUENCE [LARGE SCALE GENOMIC DNA]</scope>
    <source>
        <strain evidence="2 3">KCTC 23505</strain>
    </source>
</reference>
<feature type="transmembrane region" description="Helical" evidence="1">
    <location>
        <begin position="84"/>
        <end position="112"/>
    </location>
</feature>
<keyword evidence="1" id="KW-1133">Transmembrane helix</keyword>
<name>A0ABS9DUT1_9PROT</name>